<keyword evidence="8" id="KW-0442">Lipid degradation</keyword>
<feature type="domain" description="Fungal lipase-type" evidence="11">
    <location>
        <begin position="241"/>
        <end position="406"/>
    </location>
</feature>
<dbReference type="InterPro" id="IPR029058">
    <property type="entry name" value="AB_hydrolase_fold"/>
</dbReference>
<evidence type="ECO:0000256" key="3">
    <source>
        <dbReference type="ARBA" id="ARBA00010701"/>
    </source>
</evidence>
<dbReference type="InterPro" id="IPR002921">
    <property type="entry name" value="Fungal_lipase-type"/>
</dbReference>
<evidence type="ECO:0000256" key="10">
    <source>
        <dbReference type="SAM" id="MobiDB-lite"/>
    </source>
</evidence>
<gene>
    <name evidence="12" type="ORF">SI8410_01000752</name>
</gene>
<keyword evidence="6" id="KW-0378">Hydrolase</keyword>
<dbReference type="GO" id="GO:0016042">
    <property type="term" value="P:lipid catabolic process"/>
    <property type="evidence" value="ECO:0007669"/>
    <property type="project" value="UniProtKB-KW"/>
</dbReference>
<sequence>MAAASSHILPLPSAAASRSKVPKSPLFPSSLPLSPSVHAQTSSSRHHSRIRASSGGKDASNTPPSSSAMKAITKDVEMEQQREDRRVEMAQAKDKEDARERERRWQESHQPRDNLAPRWREVAGRDNWVGMLDPFDPLLRAELIRYGEFAQACYDAFDFDPYSRYCGGCKYSRRSFFQSLDMANAGYEVTRYLYATSNVKLPNFSRRSKRNNAWSDSANWIGYIAVSDDATTVLLGRRDIVVCWRGTVTQLEFIADMVNFNQPIYAEGIPTPDRSVKVAAGFVNLYTDKDTNCRFSKYSARDQLLAEVRRQVLRYAEERGEEVSISITGHSLGGALATLSAYDLAEVGLNRVRPGGGEERVVPVTVYSFAGPRLGNEPFKERFEEILGLKSLRVVNVHDAVPKVPGLIINENVPEFVRRAGAAMPWSYCHVGVKLALDHKRSPFLKDTAEASCFHNLEAYLHLLDGHHGTERSFALTTGRDPALVNKACDFLKEEYMVPPNWRQDANRGMARNADGRWTQPERTKFDDYPADIEYYLNQIERAINNRA</sequence>
<dbReference type="OrthoDB" id="438440at2759"/>
<evidence type="ECO:0000256" key="5">
    <source>
        <dbReference type="ARBA" id="ARBA00022640"/>
    </source>
</evidence>
<feature type="compositionally biased region" description="Low complexity" evidence="10">
    <location>
        <begin position="22"/>
        <end position="37"/>
    </location>
</feature>
<evidence type="ECO:0000313" key="12">
    <source>
        <dbReference type="EMBL" id="CAA7388543.1"/>
    </source>
</evidence>
<keyword evidence="7" id="KW-0809">Transit peptide</keyword>
<dbReference type="EMBL" id="LR746264">
    <property type="protein sequence ID" value="CAA7388543.1"/>
    <property type="molecule type" value="Genomic_DNA"/>
</dbReference>
<comment type="function">
    <text evidence="1">Acylhydrolase that catalyzes the hydrolysis of phospholipids at the sn-1 position.</text>
</comment>
<comment type="similarity">
    <text evidence="3">Belongs to the AB hydrolase superfamily. Lipase family.</text>
</comment>
<dbReference type="PANTHER" id="PTHR31403:SF51">
    <property type="entry name" value="PHOSPHOLIPASE A1-IGAMMA2, CHLOROPLASTIC"/>
    <property type="match status" value="1"/>
</dbReference>
<organism evidence="12 13">
    <name type="scientific">Spirodela intermedia</name>
    <name type="common">Intermediate duckweed</name>
    <dbReference type="NCBI Taxonomy" id="51605"/>
    <lineage>
        <taxon>Eukaryota</taxon>
        <taxon>Viridiplantae</taxon>
        <taxon>Streptophyta</taxon>
        <taxon>Embryophyta</taxon>
        <taxon>Tracheophyta</taxon>
        <taxon>Spermatophyta</taxon>
        <taxon>Magnoliopsida</taxon>
        <taxon>Liliopsida</taxon>
        <taxon>Araceae</taxon>
        <taxon>Lemnoideae</taxon>
        <taxon>Spirodela</taxon>
    </lineage>
</organism>
<evidence type="ECO:0000256" key="7">
    <source>
        <dbReference type="ARBA" id="ARBA00022946"/>
    </source>
</evidence>
<evidence type="ECO:0000259" key="11">
    <source>
        <dbReference type="Pfam" id="PF01764"/>
    </source>
</evidence>
<feature type="compositionally biased region" description="Polar residues" evidence="10">
    <location>
        <begin position="59"/>
        <end position="68"/>
    </location>
</feature>
<dbReference type="GO" id="GO:0009507">
    <property type="term" value="C:chloroplast"/>
    <property type="evidence" value="ECO:0007669"/>
    <property type="project" value="UniProtKB-SubCell"/>
</dbReference>
<feature type="compositionally biased region" description="Basic and acidic residues" evidence="10">
    <location>
        <begin position="72"/>
        <end position="112"/>
    </location>
</feature>
<keyword evidence="13" id="KW-1185">Reference proteome</keyword>
<evidence type="ECO:0000313" key="13">
    <source>
        <dbReference type="Proteomes" id="UP000663760"/>
    </source>
</evidence>
<reference evidence="12" key="1">
    <citation type="submission" date="2020-02" db="EMBL/GenBank/DDBJ databases">
        <authorList>
            <person name="Scholz U."/>
            <person name="Mascher M."/>
            <person name="Fiebig A."/>
        </authorList>
    </citation>
    <scope>NUCLEOTIDE SEQUENCE</scope>
</reference>
<evidence type="ECO:0000256" key="2">
    <source>
        <dbReference type="ARBA" id="ARBA00004229"/>
    </source>
</evidence>
<dbReference type="Gene3D" id="3.40.50.1820">
    <property type="entry name" value="alpha/beta hydrolase"/>
    <property type="match status" value="1"/>
</dbReference>
<keyword evidence="4" id="KW-0150">Chloroplast</keyword>
<evidence type="ECO:0000256" key="6">
    <source>
        <dbReference type="ARBA" id="ARBA00022801"/>
    </source>
</evidence>
<accession>A0A7I8JYR1</accession>
<evidence type="ECO:0000256" key="8">
    <source>
        <dbReference type="ARBA" id="ARBA00022963"/>
    </source>
</evidence>
<protein>
    <recommendedName>
        <fullName evidence="11">Fungal lipase-type domain-containing protein</fullName>
    </recommendedName>
</protein>
<dbReference type="CDD" id="cd00519">
    <property type="entry name" value="Lipase_3"/>
    <property type="match status" value="1"/>
</dbReference>
<dbReference type="SUPFAM" id="SSF53474">
    <property type="entry name" value="alpha/beta-Hydrolases"/>
    <property type="match status" value="1"/>
</dbReference>
<dbReference type="AlphaFoldDB" id="A0A7I8JYR1"/>
<keyword evidence="5" id="KW-0934">Plastid</keyword>
<dbReference type="FunFam" id="3.40.50.1820:FF:000065">
    <property type="entry name" value="Phospholipase A1-II 3"/>
    <property type="match status" value="1"/>
</dbReference>
<evidence type="ECO:0000256" key="9">
    <source>
        <dbReference type="ARBA" id="ARBA00023098"/>
    </source>
</evidence>
<dbReference type="GO" id="GO:0008970">
    <property type="term" value="F:phospholipase A1 activity"/>
    <property type="evidence" value="ECO:0007669"/>
    <property type="project" value="UniProtKB-ARBA"/>
</dbReference>
<dbReference type="Pfam" id="PF01764">
    <property type="entry name" value="Lipase_3"/>
    <property type="match status" value="1"/>
</dbReference>
<evidence type="ECO:0000256" key="1">
    <source>
        <dbReference type="ARBA" id="ARBA00003523"/>
    </source>
</evidence>
<dbReference type="Proteomes" id="UP000663760">
    <property type="component" value="Chromosome 1"/>
</dbReference>
<comment type="subcellular location">
    <subcellularLocation>
        <location evidence="2">Plastid</location>
        <location evidence="2">Chloroplast</location>
    </subcellularLocation>
</comment>
<evidence type="ECO:0000256" key="4">
    <source>
        <dbReference type="ARBA" id="ARBA00022528"/>
    </source>
</evidence>
<name>A0A7I8JYR1_SPIIN</name>
<feature type="region of interest" description="Disordered" evidence="10">
    <location>
        <begin position="1"/>
        <end position="112"/>
    </location>
</feature>
<dbReference type="PANTHER" id="PTHR31403">
    <property type="entry name" value="PHOSPHOLIPASE A1-IBETA2, CHLOROPLASTIC"/>
    <property type="match status" value="1"/>
</dbReference>
<keyword evidence="9" id="KW-0443">Lipid metabolism</keyword>
<proteinExistence type="inferred from homology"/>